<evidence type="ECO:0000256" key="6">
    <source>
        <dbReference type="ARBA" id="ARBA00022516"/>
    </source>
</evidence>
<evidence type="ECO:0000256" key="1">
    <source>
        <dbReference type="ARBA" id="ARBA00004141"/>
    </source>
</evidence>
<feature type="transmembrane region" description="Helical" evidence="17">
    <location>
        <begin position="32"/>
        <end position="52"/>
    </location>
</feature>
<comment type="similarity">
    <text evidence="3 16">Belongs to the CDP-alcohol phosphatidyltransferase class-I family.</text>
</comment>
<dbReference type="GO" id="GO:0005886">
    <property type="term" value="C:plasma membrane"/>
    <property type="evidence" value="ECO:0007669"/>
    <property type="project" value="TreeGrafter"/>
</dbReference>
<dbReference type="InterPro" id="IPR048254">
    <property type="entry name" value="CDP_ALCOHOL_P_TRANSF_CS"/>
</dbReference>
<comment type="pathway">
    <text evidence="2">Phospholipid metabolism; phosphatidylglycerol biosynthesis; phosphatidylglycerol from CDP-diacylglycerol: step 1/2.</text>
</comment>
<evidence type="ECO:0000256" key="14">
    <source>
        <dbReference type="ARBA" id="ARBA00048586"/>
    </source>
</evidence>
<keyword evidence="9 17" id="KW-1133">Transmembrane helix</keyword>
<dbReference type="InterPro" id="IPR043130">
    <property type="entry name" value="CDP-OH_PTrfase_TM_dom"/>
</dbReference>
<gene>
    <name evidence="18" type="primary">pgsA</name>
    <name evidence="18" type="ORF">NAF29_13865</name>
</gene>
<evidence type="ECO:0000256" key="11">
    <source>
        <dbReference type="ARBA" id="ARBA00023136"/>
    </source>
</evidence>
<evidence type="ECO:0000256" key="5">
    <source>
        <dbReference type="ARBA" id="ARBA00014944"/>
    </source>
</evidence>
<feature type="transmembrane region" description="Helical" evidence="17">
    <location>
        <begin position="148"/>
        <end position="172"/>
    </location>
</feature>
<evidence type="ECO:0000256" key="4">
    <source>
        <dbReference type="ARBA" id="ARBA00013170"/>
    </source>
</evidence>
<dbReference type="EC" id="2.7.8.5" evidence="4 15"/>
<keyword evidence="13" id="KW-1208">Phospholipid metabolism</keyword>
<dbReference type="PANTHER" id="PTHR14269:SF62">
    <property type="entry name" value="CDP-DIACYLGLYCEROL--GLYCEROL-3-PHOSPHATE 3-PHOSPHATIDYLTRANSFERASE 1, CHLOROPLASTIC"/>
    <property type="match status" value="1"/>
</dbReference>
<accession>A0AA41W8F3</accession>
<dbReference type="GO" id="GO:0008444">
    <property type="term" value="F:CDP-diacylglycerol-glycerol-3-phosphate 3-phosphatidyltransferase activity"/>
    <property type="evidence" value="ECO:0007669"/>
    <property type="project" value="UniProtKB-UniRule"/>
</dbReference>
<dbReference type="InterPro" id="IPR050324">
    <property type="entry name" value="CDP-alcohol_PTase-I"/>
</dbReference>
<evidence type="ECO:0000256" key="16">
    <source>
        <dbReference type="RuleBase" id="RU003750"/>
    </source>
</evidence>
<dbReference type="InterPro" id="IPR000462">
    <property type="entry name" value="CDP-OH_P_trans"/>
</dbReference>
<dbReference type="Gene3D" id="1.20.120.1760">
    <property type="match status" value="1"/>
</dbReference>
<evidence type="ECO:0000313" key="19">
    <source>
        <dbReference type="Proteomes" id="UP001165393"/>
    </source>
</evidence>
<keyword evidence="12" id="KW-0594">Phospholipid biosynthesis</keyword>
<dbReference type="Pfam" id="PF01066">
    <property type="entry name" value="CDP-OH_P_transf"/>
    <property type="match status" value="1"/>
</dbReference>
<organism evidence="18 19">
    <name type="scientific">Echinimonas agarilytica</name>
    <dbReference type="NCBI Taxonomy" id="1215918"/>
    <lineage>
        <taxon>Bacteria</taxon>
        <taxon>Pseudomonadati</taxon>
        <taxon>Pseudomonadota</taxon>
        <taxon>Gammaproteobacteria</taxon>
        <taxon>Alteromonadales</taxon>
        <taxon>Echinimonadaceae</taxon>
        <taxon>Echinimonas</taxon>
    </lineage>
</organism>
<feature type="transmembrane region" description="Helical" evidence="17">
    <location>
        <begin position="7"/>
        <end position="26"/>
    </location>
</feature>
<proteinExistence type="inferred from homology"/>
<dbReference type="PROSITE" id="PS00379">
    <property type="entry name" value="CDP_ALCOHOL_P_TRANSF"/>
    <property type="match status" value="1"/>
</dbReference>
<evidence type="ECO:0000256" key="9">
    <source>
        <dbReference type="ARBA" id="ARBA00022989"/>
    </source>
</evidence>
<keyword evidence="7 16" id="KW-0808">Transferase</keyword>
<evidence type="ECO:0000256" key="17">
    <source>
        <dbReference type="SAM" id="Phobius"/>
    </source>
</evidence>
<protein>
    <recommendedName>
        <fullName evidence="5 15">CDP-diacylglycerol--glycerol-3-phosphate 3-phosphatidyltransferase</fullName>
        <ecNumber evidence="4 15">2.7.8.5</ecNumber>
    </recommendedName>
</protein>
<dbReference type="GO" id="GO:0046474">
    <property type="term" value="P:glycerophospholipid biosynthetic process"/>
    <property type="evidence" value="ECO:0007669"/>
    <property type="project" value="TreeGrafter"/>
</dbReference>
<evidence type="ECO:0000256" key="12">
    <source>
        <dbReference type="ARBA" id="ARBA00023209"/>
    </source>
</evidence>
<dbReference type="AlphaFoldDB" id="A0AA41W8F3"/>
<dbReference type="EMBL" id="JAMQGP010000007">
    <property type="protein sequence ID" value="MCM2680746.1"/>
    <property type="molecule type" value="Genomic_DNA"/>
</dbReference>
<evidence type="ECO:0000256" key="7">
    <source>
        <dbReference type="ARBA" id="ARBA00022679"/>
    </source>
</evidence>
<dbReference type="InterPro" id="IPR004570">
    <property type="entry name" value="Phosphatidylglycerol_P_synth"/>
</dbReference>
<evidence type="ECO:0000256" key="2">
    <source>
        <dbReference type="ARBA" id="ARBA00005042"/>
    </source>
</evidence>
<evidence type="ECO:0000256" key="3">
    <source>
        <dbReference type="ARBA" id="ARBA00010441"/>
    </source>
</evidence>
<keyword evidence="11 17" id="KW-0472">Membrane</keyword>
<comment type="catalytic activity">
    <reaction evidence="14">
        <text>a CDP-1,2-diacyl-sn-glycerol + sn-glycerol 3-phosphate = a 1,2-diacyl-sn-glycero-3-phospho-(1'-sn-glycero-3'-phosphate) + CMP + H(+)</text>
        <dbReference type="Rhea" id="RHEA:12593"/>
        <dbReference type="ChEBI" id="CHEBI:15378"/>
        <dbReference type="ChEBI" id="CHEBI:57597"/>
        <dbReference type="ChEBI" id="CHEBI:58332"/>
        <dbReference type="ChEBI" id="CHEBI:60110"/>
        <dbReference type="ChEBI" id="CHEBI:60377"/>
        <dbReference type="EC" id="2.7.8.5"/>
    </reaction>
</comment>
<reference evidence="18 19" key="1">
    <citation type="journal article" date="2013" name="Antonie Van Leeuwenhoek">
        <title>Echinimonas agarilytica gen. nov., sp. nov., a new gammaproteobacterium isolated from the sea urchin Strongylocentrotus intermedius.</title>
        <authorList>
            <person name="Nedashkovskaya O.I."/>
            <person name="Stenkova A.M."/>
            <person name="Zhukova N.V."/>
            <person name="Van Trappen S."/>
            <person name="Lee J.S."/>
            <person name="Kim S.B."/>
        </authorList>
    </citation>
    <scope>NUCLEOTIDE SEQUENCE [LARGE SCALE GENOMIC DNA]</scope>
    <source>
        <strain evidence="18 19">KMM 6351</strain>
    </source>
</reference>
<name>A0AA41W8F3_9GAMM</name>
<evidence type="ECO:0000256" key="8">
    <source>
        <dbReference type="ARBA" id="ARBA00022692"/>
    </source>
</evidence>
<feature type="transmembrane region" description="Helical" evidence="17">
    <location>
        <begin position="73"/>
        <end position="99"/>
    </location>
</feature>
<comment type="subcellular location">
    <subcellularLocation>
        <location evidence="1">Membrane</location>
        <topology evidence="1">Multi-pass membrane protein</topology>
    </subcellularLocation>
</comment>
<dbReference type="NCBIfam" id="TIGR00560">
    <property type="entry name" value="pgsA"/>
    <property type="match status" value="1"/>
</dbReference>
<evidence type="ECO:0000313" key="18">
    <source>
        <dbReference type="EMBL" id="MCM2680746.1"/>
    </source>
</evidence>
<evidence type="ECO:0000256" key="15">
    <source>
        <dbReference type="NCBIfam" id="TIGR00560"/>
    </source>
</evidence>
<evidence type="ECO:0000256" key="10">
    <source>
        <dbReference type="ARBA" id="ARBA00023098"/>
    </source>
</evidence>
<sequence>MMYTLPNILTLFRIGLIPVFLLAFYLPLENSHFWATLVFFIASMTDMLDGYLARRLEQTSPLGAFLDPVADKIIVAVALVLVAVDFNEIWITVPAMIIISREIVISALREWMASIGKSAQVAVGQIGKIKTTAQMLCLGGLVWQQSEFMIWLAVALLYVAAALTIWSMVIYLSSAWKYLEQKDIN</sequence>
<dbReference type="Proteomes" id="UP001165393">
    <property type="component" value="Unassembled WGS sequence"/>
</dbReference>
<evidence type="ECO:0000256" key="13">
    <source>
        <dbReference type="ARBA" id="ARBA00023264"/>
    </source>
</evidence>
<dbReference type="PIRSF" id="PIRSF000847">
    <property type="entry name" value="Phos_ph_gly_syn"/>
    <property type="match status" value="1"/>
</dbReference>
<keyword evidence="6" id="KW-0444">Lipid biosynthesis</keyword>
<keyword evidence="8 17" id="KW-0812">Transmembrane</keyword>
<comment type="caution">
    <text evidence="18">The sequence shown here is derived from an EMBL/GenBank/DDBJ whole genome shotgun (WGS) entry which is preliminary data.</text>
</comment>
<keyword evidence="19" id="KW-1185">Reference proteome</keyword>
<dbReference type="PANTHER" id="PTHR14269">
    <property type="entry name" value="CDP-DIACYLGLYCEROL--GLYCEROL-3-PHOSPHATE 3-PHOSPHATIDYLTRANSFERASE-RELATED"/>
    <property type="match status" value="1"/>
</dbReference>
<keyword evidence="10" id="KW-0443">Lipid metabolism</keyword>